<evidence type="ECO:0000256" key="12">
    <source>
        <dbReference type="ARBA" id="ARBA00032920"/>
    </source>
</evidence>
<dbReference type="GO" id="GO:0006886">
    <property type="term" value="P:intracellular protein transport"/>
    <property type="evidence" value="ECO:0007669"/>
    <property type="project" value="InterPro"/>
</dbReference>
<feature type="region of interest" description="Disordered" evidence="14">
    <location>
        <begin position="846"/>
        <end position="870"/>
    </location>
</feature>
<dbReference type="InterPro" id="IPR050844">
    <property type="entry name" value="Coatomer_complex_subunit"/>
</dbReference>
<dbReference type="CDD" id="cd00200">
    <property type="entry name" value="WD40"/>
    <property type="match status" value="1"/>
</dbReference>
<keyword evidence="9" id="KW-0333">Golgi apparatus</keyword>
<gene>
    <name evidence="18" type="ORF">ECRASSUSDP1_LOCUS8173</name>
</gene>
<dbReference type="InterPro" id="IPR001680">
    <property type="entry name" value="WD40_rpt"/>
</dbReference>
<dbReference type="GO" id="GO:0000139">
    <property type="term" value="C:Golgi membrane"/>
    <property type="evidence" value="ECO:0007669"/>
    <property type="project" value="UniProtKB-SubCell"/>
</dbReference>
<feature type="repeat" description="WD" evidence="13">
    <location>
        <begin position="241"/>
        <end position="282"/>
    </location>
</feature>
<evidence type="ECO:0000256" key="14">
    <source>
        <dbReference type="SAM" id="MobiDB-lite"/>
    </source>
</evidence>
<dbReference type="SMART" id="SM00320">
    <property type="entry name" value="WD40"/>
    <property type="match status" value="7"/>
</dbReference>
<dbReference type="PANTHER" id="PTHR19876">
    <property type="entry name" value="COATOMER"/>
    <property type="match status" value="1"/>
</dbReference>
<dbReference type="PROSITE" id="PS50082">
    <property type="entry name" value="WD_REPEATS_2"/>
    <property type="match status" value="5"/>
</dbReference>
<feature type="domain" description="COPA/B second beta-propeller" evidence="15">
    <location>
        <begin position="352"/>
        <end position="593"/>
    </location>
</feature>
<evidence type="ECO:0000313" key="19">
    <source>
        <dbReference type="Proteomes" id="UP001295684"/>
    </source>
</evidence>
<dbReference type="GO" id="GO:0006888">
    <property type="term" value="P:endoplasmic reticulum to Golgi vesicle-mediated transport"/>
    <property type="evidence" value="ECO:0007669"/>
    <property type="project" value="TreeGrafter"/>
</dbReference>
<evidence type="ECO:0000259" key="15">
    <source>
        <dbReference type="Pfam" id="PF04053"/>
    </source>
</evidence>
<dbReference type="GO" id="GO:0030126">
    <property type="term" value="C:COPI vesicle coat"/>
    <property type="evidence" value="ECO:0007669"/>
    <property type="project" value="InterPro"/>
</dbReference>
<dbReference type="InterPro" id="IPR011044">
    <property type="entry name" value="Quino_amine_DH_bsu"/>
</dbReference>
<feature type="compositionally biased region" description="Basic and acidic residues" evidence="14">
    <location>
        <begin position="846"/>
        <end position="857"/>
    </location>
</feature>
<keyword evidence="8" id="KW-0653">Protein transport</keyword>
<keyword evidence="10" id="KW-0472">Membrane</keyword>
<protein>
    <recommendedName>
        <fullName evidence="12">Beta'-coat protein</fullName>
    </recommendedName>
</protein>
<evidence type="ECO:0000256" key="9">
    <source>
        <dbReference type="ARBA" id="ARBA00023034"/>
    </source>
</evidence>
<keyword evidence="7" id="KW-0931">ER-Golgi transport</keyword>
<keyword evidence="19" id="KW-1185">Reference proteome</keyword>
<feature type="repeat" description="WD" evidence="13">
    <location>
        <begin position="90"/>
        <end position="131"/>
    </location>
</feature>
<comment type="caution">
    <text evidence="18">The sequence shown here is derived from an EMBL/GenBank/DDBJ whole genome shotgun (WGS) entry which is preliminary data.</text>
</comment>
<keyword evidence="6" id="KW-0677">Repeat</keyword>
<sequence>MLLNKFETKSKRVKGLCFHPTKPWILVSLHNGIIQLFDYRVGVLVDKFSDHEGPVRSVDFHRTQPLFTSGGDDQKVRVWDYKKKKCLFSLTGHIDYVRMVQFHHELPWICSNSDDQTIRIWNWQNRSVIAILTGHTHYVMSARFHPEDNLILSASLDNKIFVWDYSELKEKHQKYAGDSKKKLEMYTGVEVEVKNICEGHEKGVNFACFHPTRSLIASGADDKLIKLWRVSGSRAWEMDTLRGHQNNVSCVAFHPKLDILISNSEDRTMKVWDLNRRSCIYTLKKDTDRFWVIAMHPNSNYFACGYDKGMTIFKLEKERFDYQRVGNQLFYVKNKVLMLEDLTNMDSLPQANLEVEGKQVLNNQPFTLNYNHFDNSNHDVLLNYIGDQEMSILVIMNKNLDKASNAVQRKIESSKGAVFVAKEKICVLSKTKNLYIYLFDGRNKKIDWTTKHTPQKIFQATIGKVLLKSNNDVLMFDIAARKVVSEIKFTNLKRVYWSPKMNYVALFSKNQILICTKNLKPLCKVKDATKVKSGCFDNENGFIYTTYSHIKYLVITDKLSEGSTNTNNSGIFKATQNPIYLAGYINGNIFYIDREGKVCREAVNTTEYELKIALNKKRINEVIKILKRGQLSGNAIIQYLKEENCADIALLFEKDPRTRFSLALSSGNIQEAYKNATEIKEKDIYLKLGEQSMLQGYQNVAEKSYQSIKAFNKLSFFYATQGCTSKLKKMQVIAMDMNNKNDIFENSILLGNIRNRVKLLMQSNQIALAYASAKAHNLTDLIPLIEDEIQNRGIELTENYTEQLAERSQKAKTLLPCRPIFIENEGFSTTNWPHTMMLQSHVQDKMNEGDENGDLHDASATGEDNSQGISDLLDDFKDDAKEELGNGDAMNRDDMDQLAGDLEGEGNWPDADLDIDDDILGDIEGDNIEGDPELADLDKEVNEKEEDEVFVPPTRSNDPLLQMVSNSMIPAHHVAIGNFKEALSLLKKQIGLINPKPLRSIFAFIHTNSKICLPSMPKFPSIDSFLRTADGCSPVGIINLEFLKNIYKEGFAETTKGNFKDALLAFQKCIQYAVLSVASTSEEEREIKKLISSCIEYILAMKIELKRRDKNLTTTEAQNLELACFMSVCKMHPSHKFLALKNAMNLCYKGQNFITAAHLARSILDLEPTGVFSNKPELITQYKKYYAAFQKKGTNKTKLSFNVEEFSQIEEANGFICCGSLAPFPETLLGNRSFKGSCKCPFSGAIYSQDYQGKICTISNLTEIGAEALGLNILNLREE</sequence>
<dbReference type="Pfam" id="PF00400">
    <property type="entry name" value="WD40"/>
    <property type="match status" value="5"/>
</dbReference>
<evidence type="ECO:0000256" key="11">
    <source>
        <dbReference type="ARBA" id="ARBA00025536"/>
    </source>
</evidence>
<keyword evidence="3" id="KW-0813">Transport</keyword>
<feature type="domain" description="COPA/B TPR" evidence="17">
    <location>
        <begin position="633"/>
        <end position="775"/>
    </location>
</feature>
<organism evidence="18 19">
    <name type="scientific">Euplotes crassus</name>
    <dbReference type="NCBI Taxonomy" id="5936"/>
    <lineage>
        <taxon>Eukaryota</taxon>
        <taxon>Sar</taxon>
        <taxon>Alveolata</taxon>
        <taxon>Ciliophora</taxon>
        <taxon>Intramacronucleata</taxon>
        <taxon>Spirotrichea</taxon>
        <taxon>Hypotrichia</taxon>
        <taxon>Euplotida</taxon>
        <taxon>Euplotidae</taxon>
        <taxon>Moneuplotes</taxon>
    </lineage>
</organism>
<dbReference type="SUPFAM" id="SSF50969">
    <property type="entry name" value="YVTN repeat-like/Quinoprotein amine dehydrogenase"/>
    <property type="match status" value="1"/>
</dbReference>
<evidence type="ECO:0000256" key="13">
    <source>
        <dbReference type="PROSITE-ProRule" id="PRU00221"/>
    </source>
</evidence>
<dbReference type="PRINTS" id="PR00320">
    <property type="entry name" value="GPROTEINBRPT"/>
</dbReference>
<keyword evidence="5 13" id="KW-0853">WD repeat</keyword>
<dbReference type="GO" id="GO:0006891">
    <property type="term" value="P:intra-Golgi vesicle-mediated transport"/>
    <property type="evidence" value="ECO:0007669"/>
    <property type="project" value="TreeGrafter"/>
</dbReference>
<dbReference type="InterPro" id="IPR006692">
    <property type="entry name" value="Beta-prop_COPA/B_2nd"/>
</dbReference>
<evidence type="ECO:0000256" key="3">
    <source>
        <dbReference type="ARBA" id="ARBA00022448"/>
    </source>
</evidence>
<dbReference type="CDD" id="cd22948">
    <property type="entry name" value="Coatomer_WDAD_alpha"/>
    <property type="match status" value="1"/>
</dbReference>
<dbReference type="InterPro" id="IPR056176">
    <property type="entry name" value="TPR_COPA_B"/>
</dbReference>
<feature type="domain" description="Coatomer alpha subunit C-terminal" evidence="16">
    <location>
        <begin position="873"/>
        <end position="1276"/>
    </location>
</feature>
<reference evidence="18" key="1">
    <citation type="submission" date="2023-07" db="EMBL/GenBank/DDBJ databases">
        <authorList>
            <consortium name="AG Swart"/>
            <person name="Singh M."/>
            <person name="Singh A."/>
            <person name="Seah K."/>
            <person name="Emmerich C."/>
        </authorList>
    </citation>
    <scope>NUCLEOTIDE SEQUENCE</scope>
    <source>
        <strain evidence="18">DP1</strain>
    </source>
</reference>
<evidence type="ECO:0000256" key="2">
    <source>
        <dbReference type="ARBA" id="ARBA00004496"/>
    </source>
</evidence>
<keyword evidence="4" id="KW-0963">Cytoplasm</keyword>
<dbReference type="Pfam" id="PF23953">
    <property type="entry name" value="TPR_COPA_B"/>
    <property type="match status" value="1"/>
</dbReference>
<comment type="function">
    <text evidence="11">The coatomer is a cytosolic protein complex that binds to dilysine motifs and reversibly associates with Golgi non-clathrin-coated vesicles, which further mediate biosynthetic protein transport from the ER, via the Golgi up to the trans Golgi network. Coatomer complex is required for budding from Golgi membranes, and is essential for the retrograde Golgi-to-ER transport of dilysine-tagged proteins.</text>
</comment>
<evidence type="ECO:0000313" key="18">
    <source>
        <dbReference type="EMBL" id="CAI2366898.1"/>
    </source>
</evidence>
<dbReference type="FunFam" id="1.25.40.470:FF:000002">
    <property type="entry name" value="Coatomer subunit alpha"/>
    <property type="match status" value="1"/>
</dbReference>
<feature type="repeat" description="WD" evidence="13">
    <location>
        <begin position="132"/>
        <end position="173"/>
    </location>
</feature>
<evidence type="ECO:0000256" key="7">
    <source>
        <dbReference type="ARBA" id="ARBA00022892"/>
    </source>
</evidence>
<evidence type="ECO:0000256" key="5">
    <source>
        <dbReference type="ARBA" id="ARBA00022574"/>
    </source>
</evidence>
<dbReference type="Gene3D" id="2.130.10.10">
    <property type="entry name" value="YVTN repeat-like/Quinoprotein amine dehydrogenase"/>
    <property type="match status" value="1"/>
</dbReference>
<dbReference type="PANTHER" id="PTHR19876:SF1">
    <property type="entry name" value="COATOMER SUBUNIT ALPHA"/>
    <property type="match status" value="1"/>
</dbReference>
<evidence type="ECO:0000256" key="10">
    <source>
        <dbReference type="ARBA" id="ARBA00023136"/>
    </source>
</evidence>
<dbReference type="Proteomes" id="UP001295684">
    <property type="component" value="Unassembled WGS sequence"/>
</dbReference>
<dbReference type="Pfam" id="PF06957">
    <property type="entry name" value="COPI_C"/>
    <property type="match status" value="1"/>
</dbReference>
<dbReference type="PROSITE" id="PS50294">
    <property type="entry name" value="WD_REPEATS_REGION"/>
    <property type="match status" value="5"/>
</dbReference>
<dbReference type="FunFam" id="2.130.10.10:FF:000016">
    <property type="entry name" value="Coatomer alpha subunit, putative"/>
    <property type="match status" value="1"/>
</dbReference>
<evidence type="ECO:0000256" key="4">
    <source>
        <dbReference type="ARBA" id="ARBA00022490"/>
    </source>
</evidence>
<dbReference type="InterPro" id="IPR010714">
    <property type="entry name" value="Coatomer_asu_C"/>
</dbReference>
<feature type="repeat" description="WD" evidence="13">
    <location>
        <begin position="197"/>
        <end position="238"/>
    </location>
</feature>
<evidence type="ECO:0000256" key="6">
    <source>
        <dbReference type="ARBA" id="ARBA00022737"/>
    </source>
</evidence>
<dbReference type="InterPro" id="IPR015943">
    <property type="entry name" value="WD40/YVTN_repeat-like_dom_sf"/>
</dbReference>
<evidence type="ECO:0000259" key="17">
    <source>
        <dbReference type="Pfam" id="PF23953"/>
    </source>
</evidence>
<feature type="repeat" description="WD" evidence="13">
    <location>
        <begin position="48"/>
        <end position="89"/>
    </location>
</feature>
<name>A0AAD1XCL2_EUPCR</name>
<dbReference type="InterPro" id="IPR020472">
    <property type="entry name" value="WD40_PAC1"/>
</dbReference>
<dbReference type="GO" id="GO:0005198">
    <property type="term" value="F:structural molecule activity"/>
    <property type="evidence" value="ECO:0007669"/>
    <property type="project" value="InterPro"/>
</dbReference>
<evidence type="ECO:0000256" key="8">
    <source>
        <dbReference type="ARBA" id="ARBA00022927"/>
    </source>
</evidence>
<dbReference type="Gene3D" id="1.25.40.470">
    <property type="match status" value="1"/>
</dbReference>
<accession>A0AAD1XCL2</accession>
<dbReference type="Pfam" id="PF04053">
    <property type="entry name" value="B-prop_COPA_B_2nd"/>
    <property type="match status" value="1"/>
</dbReference>
<dbReference type="AlphaFoldDB" id="A0AAD1XCL2"/>
<evidence type="ECO:0000259" key="16">
    <source>
        <dbReference type="Pfam" id="PF06957"/>
    </source>
</evidence>
<evidence type="ECO:0000256" key="1">
    <source>
        <dbReference type="ARBA" id="ARBA00004255"/>
    </source>
</evidence>
<dbReference type="InterPro" id="IPR047312">
    <property type="entry name" value="Coatomer_alpha_WD-assoc_reg"/>
</dbReference>
<dbReference type="EMBL" id="CAMPGE010007982">
    <property type="protein sequence ID" value="CAI2366898.1"/>
    <property type="molecule type" value="Genomic_DNA"/>
</dbReference>
<dbReference type="InterPro" id="IPR036322">
    <property type="entry name" value="WD40_repeat_dom_sf"/>
</dbReference>
<comment type="subcellular location">
    <subcellularLocation>
        <location evidence="2">Cytoplasm</location>
    </subcellularLocation>
    <subcellularLocation>
        <location evidence="1">Golgi apparatus membrane</location>
        <topology evidence="1">Peripheral membrane protein</topology>
        <orientation evidence="1">Cytoplasmic side</orientation>
    </subcellularLocation>
</comment>
<dbReference type="GO" id="GO:0006890">
    <property type="term" value="P:retrograde vesicle-mediated transport, Golgi to endoplasmic reticulum"/>
    <property type="evidence" value="ECO:0007669"/>
    <property type="project" value="TreeGrafter"/>
</dbReference>
<dbReference type="SUPFAM" id="SSF50978">
    <property type="entry name" value="WD40 repeat-like"/>
    <property type="match status" value="1"/>
</dbReference>
<proteinExistence type="predicted"/>